<accession>A0ABQ5ISC1</accession>
<evidence type="ECO:0000256" key="1">
    <source>
        <dbReference type="SAM" id="Coils"/>
    </source>
</evidence>
<evidence type="ECO:0000313" key="3">
    <source>
        <dbReference type="Proteomes" id="UP001151760"/>
    </source>
</evidence>
<sequence>MTGIWGEKYLGRRILRRSREELEAEVALANNLLDVLTRYLDQMCSCGPEMMSVESLLDHPLINYGLNTLQRTIGADMRNTNDLVTARNELLRNIAEKDEFINNYITM</sequence>
<reference evidence="2" key="1">
    <citation type="journal article" date="2022" name="Int. J. Mol. Sci.">
        <title>Draft Genome of Tanacetum Coccineum: Genomic Comparison of Closely Related Tanacetum-Family Plants.</title>
        <authorList>
            <person name="Yamashiro T."/>
            <person name="Shiraishi A."/>
            <person name="Nakayama K."/>
            <person name="Satake H."/>
        </authorList>
    </citation>
    <scope>NUCLEOTIDE SEQUENCE</scope>
</reference>
<keyword evidence="3" id="KW-1185">Reference proteome</keyword>
<evidence type="ECO:0000313" key="2">
    <source>
        <dbReference type="EMBL" id="GJU02721.1"/>
    </source>
</evidence>
<reference evidence="2" key="2">
    <citation type="submission" date="2022-01" db="EMBL/GenBank/DDBJ databases">
        <authorList>
            <person name="Yamashiro T."/>
            <person name="Shiraishi A."/>
            <person name="Satake H."/>
            <person name="Nakayama K."/>
        </authorList>
    </citation>
    <scope>NUCLEOTIDE SEQUENCE</scope>
</reference>
<protein>
    <recommendedName>
        <fullName evidence="4">GED domain-containing protein</fullName>
    </recommendedName>
</protein>
<keyword evidence="1" id="KW-0175">Coiled coil</keyword>
<comment type="caution">
    <text evidence="2">The sequence shown here is derived from an EMBL/GenBank/DDBJ whole genome shotgun (WGS) entry which is preliminary data.</text>
</comment>
<feature type="coiled-coil region" evidence="1">
    <location>
        <begin position="12"/>
        <end position="39"/>
    </location>
</feature>
<name>A0ABQ5ISC1_9ASTR</name>
<proteinExistence type="predicted"/>
<dbReference type="Proteomes" id="UP001151760">
    <property type="component" value="Unassembled WGS sequence"/>
</dbReference>
<gene>
    <name evidence="2" type="ORF">Tco_1113059</name>
</gene>
<evidence type="ECO:0008006" key="4">
    <source>
        <dbReference type="Google" id="ProtNLM"/>
    </source>
</evidence>
<organism evidence="2 3">
    <name type="scientific">Tanacetum coccineum</name>
    <dbReference type="NCBI Taxonomy" id="301880"/>
    <lineage>
        <taxon>Eukaryota</taxon>
        <taxon>Viridiplantae</taxon>
        <taxon>Streptophyta</taxon>
        <taxon>Embryophyta</taxon>
        <taxon>Tracheophyta</taxon>
        <taxon>Spermatophyta</taxon>
        <taxon>Magnoliopsida</taxon>
        <taxon>eudicotyledons</taxon>
        <taxon>Gunneridae</taxon>
        <taxon>Pentapetalae</taxon>
        <taxon>asterids</taxon>
        <taxon>campanulids</taxon>
        <taxon>Asterales</taxon>
        <taxon>Asteraceae</taxon>
        <taxon>Asteroideae</taxon>
        <taxon>Anthemideae</taxon>
        <taxon>Anthemidinae</taxon>
        <taxon>Tanacetum</taxon>
    </lineage>
</organism>
<dbReference type="EMBL" id="BQNB010021088">
    <property type="protein sequence ID" value="GJU02721.1"/>
    <property type="molecule type" value="Genomic_DNA"/>
</dbReference>